<dbReference type="PANTHER" id="PTHR23522:SF10">
    <property type="entry name" value="3-PHENYLPROPIONIC ACID TRANSPORTER-RELATED"/>
    <property type="match status" value="1"/>
</dbReference>
<evidence type="ECO:0000256" key="8">
    <source>
        <dbReference type="SAM" id="Phobius"/>
    </source>
</evidence>
<proteinExistence type="predicted"/>
<evidence type="ECO:0000256" key="1">
    <source>
        <dbReference type="ARBA" id="ARBA00004429"/>
    </source>
</evidence>
<evidence type="ECO:0000256" key="6">
    <source>
        <dbReference type="ARBA" id="ARBA00022989"/>
    </source>
</evidence>
<feature type="transmembrane region" description="Helical" evidence="8">
    <location>
        <begin position="7"/>
        <end position="27"/>
    </location>
</feature>
<reference evidence="10" key="1">
    <citation type="submission" date="2020-09" db="EMBL/GenBank/DDBJ databases">
        <title>Pelagicoccus enzymogenes sp. nov. with an EPS production, isolated from marine sediment.</title>
        <authorList>
            <person name="Feng X."/>
        </authorList>
    </citation>
    <scope>NUCLEOTIDE SEQUENCE</scope>
    <source>
        <strain evidence="10">NFK12</strain>
    </source>
</reference>
<feature type="domain" description="Major facilitator superfamily associated" evidence="9">
    <location>
        <begin position="16"/>
        <end position="350"/>
    </location>
</feature>
<evidence type="ECO:0000256" key="4">
    <source>
        <dbReference type="ARBA" id="ARBA00022519"/>
    </source>
</evidence>
<feature type="transmembrane region" description="Helical" evidence="8">
    <location>
        <begin position="262"/>
        <end position="283"/>
    </location>
</feature>
<evidence type="ECO:0000313" key="10">
    <source>
        <dbReference type="EMBL" id="MBD5778877.1"/>
    </source>
</evidence>
<keyword evidence="4" id="KW-0997">Cell inner membrane</keyword>
<evidence type="ECO:0000256" key="7">
    <source>
        <dbReference type="ARBA" id="ARBA00023136"/>
    </source>
</evidence>
<keyword evidence="6 8" id="KW-1133">Transmembrane helix</keyword>
<evidence type="ECO:0000256" key="5">
    <source>
        <dbReference type="ARBA" id="ARBA00022692"/>
    </source>
</evidence>
<dbReference type="Pfam" id="PF12832">
    <property type="entry name" value="MFS_1_like"/>
    <property type="match status" value="1"/>
</dbReference>
<feature type="transmembrane region" description="Helical" evidence="8">
    <location>
        <begin position="190"/>
        <end position="210"/>
    </location>
</feature>
<feature type="transmembrane region" description="Helical" evidence="8">
    <location>
        <begin position="39"/>
        <end position="61"/>
    </location>
</feature>
<dbReference type="AlphaFoldDB" id="A0A927F5L5"/>
<keyword evidence="5 8" id="KW-0812">Transmembrane</keyword>
<keyword evidence="3" id="KW-1003">Cell membrane</keyword>
<feature type="transmembrane region" description="Helical" evidence="8">
    <location>
        <begin position="160"/>
        <end position="178"/>
    </location>
</feature>
<feature type="transmembrane region" description="Helical" evidence="8">
    <location>
        <begin position="97"/>
        <end position="121"/>
    </location>
</feature>
<evidence type="ECO:0000256" key="3">
    <source>
        <dbReference type="ARBA" id="ARBA00022475"/>
    </source>
</evidence>
<keyword evidence="2" id="KW-0813">Transport</keyword>
<dbReference type="RefSeq" id="WP_191616004.1">
    <property type="nucleotide sequence ID" value="NZ_JACYFG010000006.1"/>
</dbReference>
<evidence type="ECO:0000256" key="2">
    <source>
        <dbReference type="ARBA" id="ARBA00022448"/>
    </source>
</evidence>
<comment type="subcellular location">
    <subcellularLocation>
        <location evidence="1">Cell inner membrane</location>
        <topology evidence="1">Multi-pass membrane protein</topology>
    </subcellularLocation>
</comment>
<dbReference type="InterPro" id="IPR036259">
    <property type="entry name" value="MFS_trans_sf"/>
</dbReference>
<keyword evidence="11" id="KW-1185">Reference proteome</keyword>
<sequence length="381" mass="41054">MSSLSKLTLARACSLIQVATVGMFSIYEVTHMSDRGLSGSAIGILLAIENALLLASGPLWGWVADRFSCYRQLVSASALGLAFALYWLSQAESLADFAIYVVLRGFLFSAMASTMTALAMVNLSSSTPGRGFSAYRTFGSIGFMSGSFLFPILFSKIEHILLAGACILPLCLFFVLQLENPPRRSKEEKTVGSSPIPAAAWLFLAAHFVVSITEPGNLGFLNDYVRVLGGSTQLVGWYSALTGLMALISLPLMGRWVDARGLYWVLALGFLSQAIRPFVIASIPDPNWLWLSHACHAFGWAGREVGSLILMISLLGAQRRATAVSLIVAVRMAGTMVGSYLMGTWAEAYGYPKMFTNISLIAMASLPLLFLALKSKRTAAA</sequence>
<protein>
    <submittedName>
        <fullName evidence="10">MFS transporter</fullName>
    </submittedName>
</protein>
<feature type="transmembrane region" description="Helical" evidence="8">
    <location>
        <begin position="230"/>
        <end position="250"/>
    </location>
</feature>
<comment type="caution">
    <text evidence="10">The sequence shown here is derived from an EMBL/GenBank/DDBJ whole genome shotgun (WGS) entry which is preliminary data.</text>
</comment>
<dbReference type="EMBL" id="JACYFG010000006">
    <property type="protein sequence ID" value="MBD5778877.1"/>
    <property type="molecule type" value="Genomic_DNA"/>
</dbReference>
<feature type="transmembrane region" description="Helical" evidence="8">
    <location>
        <begin position="73"/>
        <end position="91"/>
    </location>
</feature>
<name>A0A927F5L5_9BACT</name>
<evidence type="ECO:0000313" key="11">
    <source>
        <dbReference type="Proteomes" id="UP000622317"/>
    </source>
</evidence>
<dbReference type="InterPro" id="IPR024989">
    <property type="entry name" value="MFS_assoc_dom"/>
</dbReference>
<feature type="transmembrane region" description="Helical" evidence="8">
    <location>
        <begin position="354"/>
        <end position="373"/>
    </location>
</feature>
<dbReference type="SUPFAM" id="SSF103473">
    <property type="entry name" value="MFS general substrate transporter"/>
    <property type="match status" value="1"/>
</dbReference>
<organism evidence="10 11">
    <name type="scientific">Pelagicoccus enzymogenes</name>
    <dbReference type="NCBI Taxonomy" id="2773457"/>
    <lineage>
        <taxon>Bacteria</taxon>
        <taxon>Pseudomonadati</taxon>
        <taxon>Verrucomicrobiota</taxon>
        <taxon>Opitutia</taxon>
        <taxon>Puniceicoccales</taxon>
        <taxon>Pelagicoccaceae</taxon>
        <taxon>Pelagicoccus</taxon>
    </lineage>
</organism>
<dbReference type="GO" id="GO:0005886">
    <property type="term" value="C:plasma membrane"/>
    <property type="evidence" value="ECO:0007669"/>
    <property type="project" value="UniProtKB-SubCell"/>
</dbReference>
<dbReference type="Gene3D" id="1.20.1250.20">
    <property type="entry name" value="MFS general substrate transporter like domains"/>
    <property type="match status" value="2"/>
</dbReference>
<dbReference type="Proteomes" id="UP000622317">
    <property type="component" value="Unassembled WGS sequence"/>
</dbReference>
<dbReference type="PANTHER" id="PTHR23522">
    <property type="entry name" value="BLL5896 PROTEIN"/>
    <property type="match status" value="1"/>
</dbReference>
<gene>
    <name evidence="10" type="ORF">IEN85_05190</name>
</gene>
<evidence type="ECO:0000259" key="9">
    <source>
        <dbReference type="Pfam" id="PF12832"/>
    </source>
</evidence>
<accession>A0A927F5L5</accession>
<feature type="transmembrane region" description="Helical" evidence="8">
    <location>
        <begin position="323"/>
        <end position="342"/>
    </location>
</feature>
<feature type="transmembrane region" description="Helical" evidence="8">
    <location>
        <begin position="289"/>
        <end position="311"/>
    </location>
</feature>
<keyword evidence="7 8" id="KW-0472">Membrane</keyword>
<feature type="transmembrane region" description="Helical" evidence="8">
    <location>
        <begin position="133"/>
        <end position="154"/>
    </location>
</feature>